<dbReference type="CDD" id="cd00761">
    <property type="entry name" value="Glyco_tranf_GTA_type"/>
    <property type="match status" value="1"/>
</dbReference>
<dbReference type="Gene3D" id="3.90.550.10">
    <property type="entry name" value="Spore Coat Polysaccharide Biosynthesis Protein SpsA, Chain A"/>
    <property type="match status" value="1"/>
</dbReference>
<dbReference type="RefSeq" id="WP_102770215.1">
    <property type="nucleotide sequence ID" value="NZ_POSP01000004.1"/>
</dbReference>
<dbReference type="GO" id="GO:0016758">
    <property type="term" value="F:hexosyltransferase activity"/>
    <property type="evidence" value="ECO:0007669"/>
    <property type="project" value="UniProtKB-ARBA"/>
</dbReference>
<comment type="caution">
    <text evidence="2">The sequence shown here is derived from an EMBL/GenBank/DDBJ whole genome shotgun (WGS) entry which is preliminary data.</text>
</comment>
<accession>A0A2N8KSP4</accession>
<reference evidence="2 3" key="1">
    <citation type="submission" date="2018-01" db="EMBL/GenBank/DDBJ databases">
        <title>Draft genome sequence of Paucibacter aquatile CR182 isolated from freshwater of the Nakdong River.</title>
        <authorList>
            <person name="Choi A."/>
            <person name="Chung E.J."/>
        </authorList>
    </citation>
    <scope>NUCLEOTIDE SEQUENCE [LARGE SCALE GENOMIC DNA]</scope>
    <source>
        <strain evidence="2 3">CR182</strain>
    </source>
</reference>
<keyword evidence="2" id="KW-0808">Transferase</keyword>
<gene>
    <name evidence="2" type="ORF">C1O66_22415</name>
</gene>
<dbReference type="EMBL" id="POSP01000004">
    <property type="protein sequence ID" value="PND36442.1"/>
    <property type="molecule type" value="Genomic_DNA"/>
</dbReference>
<organism evidence="2 3">
    <name type="scientific">Kinneretia aquatilis</name>
    <dbReference type="NCBI Taxonomy" id="2070761"/>
    <lineage>
        <taxon>Bacteria</taxon>
        <taxon>Pseudomonadati</taxon>
        <taxon>Pseudomonadota</taxon>
        <taxon>Betaproteobacteria</taxon>
        <taxon>Burkholderiales</taxon>
        <taxon>Sphaerotilaceae</taxon>
        <taxon>Roseateles</taxon>
    </lineage>
</organism>
<dbReference type="PANTHER" id="PTHR22916">
    <property type="entry name" value="GLYCOSYLTRANSFERASE"/>
    <property type="match status" value="1"/>
</dbReference>
<dbReference type="InterPro" id="IPR029044">
    <property type="entry name" value="Nucleotide-diphossugar_trans"/>
</dbReference>
<dbReference type="Pfam" id="PF00535">
    <property type="entry name" value="Glycos_transf_2"/>
    <property type="match status" value="1"/>
</dbReference>
<dbReference type="InterPro" id="IPR001173">
    <property type="entry name" value="Glyco_trans_2-like"/>
</dbReference>
<dbReference type="Proteomes" id="UP000235916">
    <property type="component" value="Unassembled WGS sequence"/>
</dbReference>
<sequence length="350" mass="39733">MNPAQSTPSSGTNPWLSILIPVYNVEAYLGECMNSVLSQELNGVEILLLDDASSDGSAQLMEALAAQSPHPLRLLRHERNRGLSAARNSLLEASQGAYLWFLDSDDLLMPGALAALAGQIRELQSPDLVLVDFRVLRERERLKHRLRGELHRRTFAGPPAQRLQDRGALLEGVFRQGLLHSWSKIAKREIWGSDLRFPEGRYFEDMYTTPELLLRCRSYSHLPRVCVAYRQREGSILASMNTRKVQDMMGALVGLPQRLRAAGVHHEGGEQALAQYAARTFVTACRFAQRSRELSDKARSHLLRDYRADFERSSPLAPQQLLRACWRRGWFWRGLRLAHWLRQAGTHFTG</sequence>
<dbReference type="PANTHER" id="PTHR22916:SF3">
    <property type="entry name" value="UDP-GLCNAC:BETAGAL BETA-1,3-N-ACETYLGLUCOSAMINYLTRANSFERASE-LIKE PROTEIN 1"/>
    <property type="match status" value="1"/>
</dbReference>
<evidence type="ECO:0000313" key="2">
    <source>
        <dbReference type="EMBL" id="PND36442.1"/>
    </source>
</evidence>
<protein>
    <submittedName>
        <fullName evidence="2">Glycosyl transferase family 2</fullName>
    </submittedName>
</protein>
<proteinExistence type="predicted"/>
<keyword evidence="3" id="KW-1185">Reference proteome</keyword>
<dbReference type="AlphaFoldDB" id="A0A2N8KSP4"/>
<dbReference type="OrthoDB" id="9815923at2"/>
<evidence type="ECO:0000259" key="1">
    <source>
        <dbReference type="Pfam" id="PF00535"/>
    </source>
</evidence>
<name>A0A2N8KSP4_9BURK</name>
<dbReference type="SUPFAM" id="SSF53448">
    <property type="entry name" value="Nucleotide-diphospho-sugar transferases"/>
    <property type="match status" value="1"/>
</dbReference>
<evidence type="ECO:0000313" key="3">
    <source>
        <dbReference type="Proteomes" id="UP000235916"/>
    </source>
</evidence>
<feature type="domain" description="Glycosyltransferase 2-like" evidence="1">
    <location>
        <begin position="17"/>
        <end position="137"/>
    </location>
</feature>